<name>C1H5F5_PARBA</name>
<feature type="compositionally biased region" description="Acidic residues" evidence="1">
    <location>
        <begin position="81"/>
        <end position="92"/>
    </location>
</feature>
<reference evidence="2 3" key="1">
    <citation type="journal article" date="2011" name="PLoS Genet.">
        <title>Comparative genomic analysis of human fungal pathogens causing paracoccidioidomycosis.</title>
        <authorList>
            <person name="Desjardins C.A."/>
            <person name="Champion M.D."/>
            <person name="Holder J.W."/>
            <person name="Muszewska A."/>
            <person name="Goldberg J."/>
            <person name="Bailao A.M."/>
            <person name="Brigido M.M."/>
            <person name="Ferreira M.E."/>
            <person name="Garcia A.M."/>
            <person name="Grynberg M."/>
            <person name="Gujja S."/>
            <person name="Heiman D.I."/>
            <person name="Henn M.R."/>
            <person name="Kodira C.D."/>
            <person name="Leon-Narvaez H."/>
            <person name="Longo L.V."/>
            <person name="Ma L.J."/>
            <person name="Malavazi I."/>
            <person name="Matsuo A.L."/>
            <person name="Morais F.V."/>
            <person name="Pereira M."/>
            <person name="Rodriguez-Brito S."/>
            <person name="Sakthikumar S."/>
            <person name="Salem-Izacc S.M."/>
            <person name="Sykes S.M."/>
            <person name="Teixeira M.M."/>
            <person name="Vallejo M.C."/>
            <person name="Walter M.E."/>
            <person name="Yandava C."/>
            <person name="Young S."/>
            <person name="Zeng Q."/>
            <person name="Zucker J."/>
            <person name="Felipe M.S."/>
            <person name="Goldman G.H."/>
            <person name="Haas B.J."/>
            <person name="McEwen J.G."/>
            <person name="Nino-Vega G."/>
            <person name="Puccia R."/>
            <person name="San-Blas G."/>
            <person name="Soares C.M."/>
            <person name="Birren B.W."/>
            <person name="Cuomo C.A."/>
        </authorList>
    </citation>
    <scope>NUCLEOTIDE SEQUENCE [LARGE SCALE GENOMIC DNA]</scope>
    <source>
        <strain evidence="3">ATCC MYA-826 / Pb01</strain>
    </source>
</reference>
<dbReference type="RefSeq" id="XP_015699980.1">
    <property type="nucleotide sequence ID" value="XM_015845754.1"/>
</dbReference>
<dbReference type="HOGENOM" id="CLU_2413868_0_0_1"/>
<organism evidence="2 3">
    <name type="scientific">Paracoccidioides lutzii (strain ATCC MYA-826 / Pb01)</name>
    <name type="common">Paracoccidioides brasiliensis</name>
    <dbReference type="NCBI Taxonomy" id="502779"/>
    <lineage>
        <taxon>Eukaryota</taxon>
        <taxon>Fungi</taxon>
        <taxon>Dikarya</taxon>
        <taxon>Ascomycota</taxon>
        <taxon>Pezizomycotina</taxon>
        <taxon>Eurotiomycetes</taxon>
        <taxon>Eurotiomycetidae</taxon>
        <taxon>Onygenales</taxon>
        <taxon>Ajellomycetaceae</taxon>
        <taxon>Paracoccidioides</taxon>
    </lineage>
</organism>
<proteinExistence type="predicted"/>
<feature type="region of interest" description="Disordered" evidence="1">
    <location>
        <begin position="73"/>
        <end position="92"/>
    </location>
</feature>
<sequence length="92" mass="10411">MAYPARSMRYACCVYALFKIHRALLVWEWDIYEVSAQPAGGMNSRARRRRQQIDASSAYDCFSGYIFADCMGAGSKMRCGDDDDDDDDDDDG</sequence>
<dbReference type="KEGG" id="pbl:PAAG_05996"/>
<protein>
    <submittedName>
        <fullName evidence="2">Uncharacterized protein</fullName>
    </submittedName>
</protein>
<accession>C1H5F5</accession>
<dbReference type="Proteomes" id="UP000002059">
    <property type="component" value="Partially assembled WGS sequence"/>
</dbReference>
<evidence type="ECO:0000313" key="2">
    <source>
        <dbReference type="EMBL" id="EEH34949.2"/>
    </source>
</evidence>
<dbReference type="AlphaFoldDB" id="C1H5F5"/>
<dbReference type="EMBL" id="KN294007">
    <property type="protein sequence ID" value="EEH34949.2"/>
    <property type="molecule type" value="Genomic_DNA"/>
</dbReference>
<evidence type="ECO:0000256" key="1">
    <source>
        <dbReference type="SAM" id="MobiDB-lite"/>
    </source>
</evidence>
<dbReference type="GeneID" id="9095284"/>
<dbReference type="VEuPathDB" id="FungiDB:PAAG_05996"/>
<gene>
    <name evidence="2" type="ORF">PAAG_05996</name>
</gene>
<keyword evidence="3" id="KW-1185">Reference proteome</keyword>
<evidence type="ECO:0000313" key="3">
    <source>
        <dbReference type="Proteomes" id="UP000002059"/>
    </source>
</evidence>